<feature type="compositionally biased region" description="Basic and acidic residues" evidence="1">
    <location>
        <begin position="73"/>
        <end position="86"/>
    </location>
</feature>
<evidence type="ECO:0000256" key="1">
    <source>
        <dbReference type="SAM" id="MobiDB-lite"/>
    </source>
</evidence>
<evidence type="ECO:0000313" key="3">
    <source>
        <dbReference type="Proteomes" id="UP000608154"/>
    </source>
</evidence>
<dbReference type="Proteomes" id="UP000608154">
    <property type="component" value="Unassembled WGS sequence"/>
</dbReference>
<evidence type="ECO:0000313" key="2">
    <source>
        <dbReference type="EMBL" id="GGC02240.1"/>
    </source>
</evidence>
<sequence length="86" mass="9454">MATSPSTIAPIAVAARRRARSKEVSKPGTALAKLRIFSGKFKAGRLGLETQGKNGTRRKRQPLLAIAQRRRKDFPGKLLPDEQSSR</sequence>
<organism evidence="2 3">
    <name type="scientific">Novosphingobium endophyticum</name>
    <dbReference type="NCBI Taxonomy" id="1955250"/>
    <lineage>
        <taxon>Bacteria</taxon>
        <taxon>Pseudomonadati</taxon>
        <taxon>Pseudomonadota</taxon>
        <taxon>Alphaproteobacteria</taxon>
        <taxon>Sphingomonadales</taxon>
        <taxon>Sphingomonadaceae</taxon>
        <taxon>Novosphingobium</taxon>
    </lineage>
</organism>
<dbReference type="AlphaFoldDB" id="A0A916X5Q1"/>
<comment type="caution">
    <text evidence="2">The sequence shown here is derived from an EMBL/GenBank/DDBJ whole genome shotgun (WGS) entry which is preliminary data.</text>
</comment>
<accession>A0A916X5Q1</accession>
<dbReference type="EMBL" id="BMHK01000012">
    <property type="protein sequence ID" value="GGC02240.1"/>
    <property type="molecule type" value="Genomic_DNA"/>
</dbReference>
<name>A0A916X5Q1_9SPHN</name>
<reference evidence="2" key="2">
    <citation type="submission" date="2020-09" db="EMBL/GenBank/DDBJ databases">
        <authorList>
            <person name="Sun Q."/>
            <person name="Zhou Y."/>
        </authorList>
    </citation>
    <scope>NUCLEOTIDE SEQUENCE</scope>
    <source>
        <strain evidence="2">CGMCC 1.15095</strain>
    </source>
</reference>
<keyword evidence="3" id="KW-1185">Reference proteome</keyword>
<proteinExistence type="predicted"/>
<gene>
    <name evidence="2" type="ORF">GCM10011494_20980</name>
</gene>
<reference evidence="2" key="1">
    <citation type="journal article" date="2014" name="Int. J. Syst. Evol. Microbiol.">
        <title>Complete genome sequence of Corynebacterium casei LMG S-19264T (=DSM 44701T), isolated from a smear-ripened cheese.</title>
        <authorList>
            <consortium name="US DOE Joint Genome Institute (JGI-PGF)"/>
            <person name="Walter F."/>
            <person name="Albersmeier A."/>
            <person name="Kalinowski J."/>
            <person name="Ruckert C."/>
        </authorList>
    </citation>
    <scope>NUCLEOTIDE SEQUENCE</scope>
    <source>
        <strain evidence="2">CGMCC 1.15095</strain>
    </source>
</reference>
<protein>
    <submittedName>
        <fullName evidence="2">Uncharacterized protein</fullName>
    </submittedName>
</protein>
<feature type="region of interest" description="Disordered" evidence="1">
    <location>
        <begin position="48"/>
        <end position="86"/>
    </location>
</feature>